<evidence type="ECO:0000256" key="2">
    <source>
        <dbReference type="ARBA" id="ARBA00022679"/>
    </source>
</evidence>
<protein>
    <submittedName>
        <fullName evidence="9">Nucleotidyltransferase</fullName>
    </submittedName>
</protein>
<organism evidence="9 10">
    <name type="scientific">Candidatus Desantisbacteria bacterium CG2_30_40_21</name>
    <dbReference type="NCBI Taxonomy" id="1817895"/>
    <lineage>
        <taxon>Bacteria</taxon>
        <taxon>Candidatus Desantisiibacteriota</taxon>
    </lineage>
</organism>
<evidence type="ECO:0000256" key="7">
    <source>
        <dbReference type="ARBA" id="ARBA00022842"/>
    </source>
</evidence>
<keyword evidence="2 9" id="KW-0808">Transferase</keyword>
<dbReference type="CDD" id="cd05403">
    <property type="entry name" value="NT_KNTase_like"/>
    <property type="match status" value="1"/>
</dbReference>
<dbReference type="PANTHER" id="PTHR33571:SF12">
    <property type="entry name" value="BSL3053 PROTEIN"/>
    <property type="match status" value="1"/>
</dbReference>
<proteinExistence type="predicted"/>
<dbReference type="Pfam" id="PF18765">
    <property type="entry name" value="Polbeta"/>
    <property type="match status" value="1"/>
</dbReference>
<feature type="domain" description="Polymerase beta nucleotidyltransferase" evidence="8">
    <location>
        <begin position="11"/>
        <end position="99"/>
    </location>
</feature>
<dbReference type="Proteomes" id="UP000183085">
    <property type="component" value="Unassembled WGS sequence"/>
</dbReference>
<dbReference type="GO" id="GO:0016779">
    <property type="term" value="F:nucleotidyltransferase activity"/>
    <property type="evidence" value="ECO:0007669"/>
    <property type="project" value="UniProtKB-KW"/>
</dbReference>
<dbReference type="STRING" id="1817895.AUJ95_07520"/>
<comment type="cofactor">
    <cofactor evidence="1">
        <name>Mg(2+)</name>
        <dbReference type="ChEBI" id="CHEBI:18420"/>
    </cofactor>
</comment>
<keyword evidence="7" id="KW-0460">Magnesium</keyword>
<comment type="caution">
    <text evidence="9">The sequence shown here is derived from an EMBL/GenBank/DDBJ whole genome shotgun (WGS) entry which is preliminary data.</text>
</comment>
<sequence>MYNLIEYNSKEKLEEFCNRNHIKKLAVFGSAIKGTMRSDSDIDILVEFEENNIPGLLTFCGIQNELSDIIGREVDLRTPQDLSRYFRQNVEKTAEVQYAKRR</sequence>
<dbReference type="PANTHER" id="PTHR33571">
    <property type="entry name" value="SSL8005 PROTEIN"/>
    <property type="match status" value="1"/>
</dbReference>
<evidence type="ECO:0000256" key="6">
    <source>
        <dbReference type="ARBA" id="ARBA00022840"/>
    </source>
</evidence>
<evidence type="ECO:0000256" key="4">
    <source>
        <dbReference type="ARBA" id="ARBA00022723"/>
    </source>
</evidence>
<dbReference type="GO" id="GO:0046872">
    <property type="term" value="F:metal ion binding"/>
    <property type="evidence" value="ECO:0007669"/>
    <property type="project" value="UniProtKB-KW"/>
</dbReference>
<dbReference type="Gene3D" id="3.30.460.10">
    <property type="entry name" value="Beta Polymerase, domain 2"/>
    <property type="match status" value="1"/>
</dbReference>
<dbReference type="EMBL" id="MNYI01000194">
    <property type="protein sequence ID" value="OIP37875.1"/>
    <property type="molecule type" value="Genomic_DNA"/>
</dbReference>
<evidence type="ECO:0000313" key="9">
    <source>
        <dbReference type="EMBL" id="OIP37875.1"/>
    </source>
</evidence>
<gene>
    <name evidence="9" type="ORF">AUJ95_07520</name>
</gene>
<evidence type="ECO:0000256" key="3">
    <source>
        <dbReference type="ARBA" id="ARBA00022695"/>
    </source>
</evidence>
<dbReference type="InterPro" id="IPR052038">
    <property type="entry name" value="Type-VII_TA_antitoxin"/>
</dbReference>
<dbReference type="InterPro" id="IPR043519">
    <property type="entry name" value="NT_sf"/>
</dbReference>
<evidence type="ECO:0000313" key="10">
    <source>
        <dbReference type="Proteomes" id="UP000183085"/>
    </source>
</evidence>
<reference evidence="9 10" key="1">
    <citation type="journal article" date="2016" name="Environ. Microbiol.">
        <title>Genomic resolution of a cold subsurface aquifer community provides metabolic insights for novel microbes adapted to high CO concentrations.</title>
        <authorList>
            <person name="Probst A.J."/>
            <person name="Castelle C.J."/>
            <person name="Singh A."/>
            <person name="Brown C.T."/>
            <person name="Anantharaman K."/>
            <person name="Sharon I."/>
            <person name="Hug L.A."/>
            <person name="Burstein D."/>
            <person name="Emerson J.B."/>
            <person name="Thomas B.C."/>
            <person name="Banfield J.F."/>
        </authorList>
    </citation>
    <scope>NUCLEOTIDE SEQUENCE [LARGE SCALE GENOMIC DNA]</scope>
    <source>
        <strain evidence="9">CG2_30_40_21</strain>
    </source>
</reference>
<dbReference type="SUPFAM" id="SSF81301">
    <property type="entry name" value="Nucleotidyltransferase"/>
    <property type="match status" value="1"/>
</dbReference>
<evidence type="ECO:0000256" key="1">
    <source>
        <dbReference type="ARBA" id="ARBA00001946"/>
    </source>
</evidence>
<evidence type="ECO:0000259" key="8">
    <source>
        <dbReference type="Pfam" id="PF18765"/>
    </source>
</evidence>
<dbReference type="AlphaFoldDB" id="A0A1J5DQW2"/>
<dbReference type="GO" id="GO:0005524">
    <property type="term" value="F:ATP binding"/>
    <property type="evidence" value="ECO:0007669"/>
    <property type="project" value="UniProtKB-KW"/>
</dbReference>
<name>A0A1J5DQW2_9BACT</name>
<keyword evidence="6" id="KW-0067">ATP-binding</keyword>
<evidence type="ECO:0000256" key="5">
    <source>
        <dbReference type="ARBA" id="ARBA00022741"/>
    </source>
</evidence>
<keyword evidence="4" id="KW-0479">Metal-binding</keyword>
<dbReference type="InterPro" id="IPR041633">
    <property type="entry name" value="Polbeta"/>
</dbReference>
<keyword evidence="3" id="KW-0548">Nucleotidyltransferase</keyword>
<accession>A0A1J5DQW2</accession>
<keyword evidence="5" id="KW-0547">Nucleotide-binding</keyword>